<dbReference type="EMBL" id="CP034672">
    <property type="protein sequence ID" value="AZS26290.1"/>
    <property type="molecule type" value="Genomic_DNA"/>
</dbReference>
<sequence length="313" mass="35191">MGNLINIDSSFSQLSSINSIANENNWRDLIVDNRTNTNIHFNVAIQPLSNHLATPLITNDEQIVIDTDENHIIAVHGSRYELITNKDAFDAVNAAINTLVSNGHLNTNGAHIKDAVVNKGGKVIRQYIFPEHFVEIGKGDKVFLRLVVINSYDGSCGFQVQAGGFRVVCTNGLVSGERFLSLDIRHTGNCDFAKITQKIMTAIKSFDAMGNYWKKMLNTPIEQKQSDFLLTKVATLGNEVNMNKFIMLKDLFKTQVQDLGKNYWAMYNTLTAYSTHYKVSDKSQVNVSDIRLQRENELGKLMRSKDWAVERVA</sequence>
<reference evidence="1 3" key="1">
    <citation type="submission" date="2018-12" db="EMBL/GenBank/DDBJ databases">
        <title>Characterization and Draft Genome of Vibrio anguillarum J360 Marine Pathogen Isolated from an Outbreak in Lumpfish (Cyclopterus lumpus).</title>
        <authorList>
            <person name="Vasquez J.I."/>
            <person name="Cao T."/>
            <person name="Chakraborty S."/>
            <person name="Gnanagobal H."/>
            <person name="Wescot J."/>
            <person name="Boyce D."/>
            <person name="Santander J."/>
        </authorList>
    </citation>
    <scope>NUCLEOTIDE SEQUENCE [LARGE SCALE GENOMIC DNA]</scope>
    <source>
        <strain evidence="1 3">J360</strain>
    </source>
</reference>
<dbReference type="EMBL" id="RDPI01000019">
    <property type="protein sequence ID" value="MBF4374571.1"/>
    <property type="molecule type" value="Genomic_DNA"/>
</dbReference>
<protein>
    <submittedName>
        <fullName evidence="1">DUF932 domain-containing protein</fullName>
    </submittedName>
</protein>
<evidence type="ECO:0000313" key="1">
    <source>
        <dbReference type="EMBL" id="AZS26290.1"/>
    </source>
</evidence>
<dbReference type="AlphaFoldDB" id="A0A7U6FS34"/>
<name>A0A7U6FS34_VIBAN</name>
<dbReference type="InterPro" id="IPR026325">
    <property type="entry name" value="DUF932"/>
</dbReference>
<gene>
    <name evidence="1" type="ORF">DYL72_15385</name>
    <name evidence="2" type="ORF">EAY46_15985</name>
</gene>
<dbReference type="Proteomes" id="UP000726136">
    <property type="component" value="Unassembled WGS sequence"/>
</dbReference>
<accession>A0A7U6FS34</accession>
<evidence type="ECO:0000313" key="4">
    <source>
        <dbReference type="Proteomes" id="UP000726136"/>
    </source>
</evidence>
<keyword evidence="4" id="KW-1185">Reference proteome</keyword>
<dbReference type="RefSeq" id="WP_116285125.1">
    <property type="nucleotide sequence ID" value="NZ_CP034672.1"/>
</dbReference>
<dbReference type="Pfam" id="PF06067">
    <property type="entry name" value="DUF932"/>
    <property type="match status" value="1"/>
</dbReference>
<proteinExistence type="predicted"/>
<reference evidence="2 4" key="2">
    <citation type="journal article" date="2021" name="PeerJ">
        <title>Analysis of 44 Vibrio anguillarum genomes reveals high genetic diversity.</title>
        <authorList>
            <person name="Hansen M.J."/>
            <person name="Dalsgaard I."/>
        </authorList>
    </citation>
    <scope>NUCLEOTIDE SEQUENCE [LARGE SCALE GENOMIC DNA]</scope>
    <source>
        <strain evidence="2 4">040915-1/1B</strain>
    </source>
</reference>
<evidence type="ECO:0000313" key="2">
    <source>
        <dbReference type="EMBL" id="MBF4374571.1"/>
    </source>
</evidence>
<dbReference type="Proteomes" id="UP000256923">
    <property type="component" value="Chromosome 1"/>
</dbReference>
<organism evidence="1 3">
    <name type="scientific">Vibrio anguillarum</name>
    <name type="common">Listonella anguillarum</name>
    <dbReference type="NCBI Taxonomy" id="55601"/>
    <lineage>
        <taxon>Bacteria</taxon>
        <taxon>Pseudomonadati</taxon>
        <taxon>Pseudomonadota</taxon>
        <taxon>Gammaproteobacteria</taxon>
        <taxon>Vibrionales</taxon>
        <taxon>Vibrionaceae</taxon>
        <taxon>Vibrio</taxon>
    </lineage>
</organism>
<evidence type="ECO:0000313" key="3">
    <source>
        <dbReference type="Proteomes" id="UP000256923"/>
    </source>
</evidence>